<reference evidence="1 2" key="1">
    <citation type="journal article" date="2020" name="Cell">
        <title>Large-Scale Comparative Analyses of Tick Genomes Elucidate Their Genetic Diversity and Vector Capacities.</title>
        <authorList>
            <consortium name="Tick Genome and Microbiome Consortium (TIGMIC)"/>
            <person name="Jia N."/>
            <person name="Wang J."/>
            <person name="Shi W."/>
            <person name="Du L."/>
            <person name="Sun Y."/>
            <person name="Zhan W."/>
            <person name="Jiang J.F."/>
            <person name="Wang Q."/>
            <person name="Zhang B."/>
            <person name="Ji P."/>
            <person name="Bell-Sakyi L."/>
            <person name="Cui X.M."/>
            <person name="Yuan T.T."/>
            <person name="Jiang B.G."/>
            <person name="Yang W.F."/>
            <person name="Lam T.T."/>
            <person name="Chang Q.C."/>
            <person name="Ding S.J."/>
            <person name="Wang X.J."/>
            <person name="Zhu J.G."/>
            <person name="Ruan X.D."/>
            <person name="Zhao L."/>
            <person name="Wei J.T."/>
            <person name="Ye R.Z."/>
            <person name="Que T.C."/>
            <person name="Du C.H."/>
            <person name="Zhou Y.H."/>
            <person name="Cheng J.X."/>
            <person name="Dai P.F."/>
            <person name="Guo W.B."/>
            <person name="Han X.H."/>
            <person name="Huang E.J."/>
            <person name="Li L.F."/>
            <person name="Wei W."/>
            <person name="Gao Y.C."/>
            <person name="Liu J.Z."/>
            <person name="Shao H.Z."/>
            <person name="Wang X."/>
            <person name="Wang C.C."/>
            <person name="Yang T.C."/>
            <person name="Huo Q.B."/>
            <person name="Li W."/>
            <person name="Chen H.Y."/>
            <person name="Chen S.E."/>
            <person name="Zhou L.G."/>
            <person name="Ni X.B."/>
            <person name="Tian J.H."/>
            <person name="Sheng Y."/>
            <person name="Liu T."/>
            <person name="Pan Y.S."/>
            <person name="Xia L.Y."/>
            <person name="Li J."/>
            <person name="Zhao F."/>
            <person name="Cao W.C."/>
        </authorList>
    </citation>
    <scope>NUCLEOTIDE SEQUENCE [LARGE SCALE GENOMIC DNA]</scope>
    <source>
        <strain evidence="1">Iper-2018</strain>
    </source>
</reference>
<dbReference type="Proteomes" id="UP000805193">
    <property type="component" value="Unassembled WGS sequence"/>
</dbReference>
<gene>
    <name evidence="1" type="ORF">HPB47_010927</name>
</gene>
<dbReference type="EMBL" id="JABSTQ010011390">
    <property type="protein sequence ID" value="KAG0411953.1"/>
    <property type="molecule type" value="Genomic_DNA"/>
</dbReference>
<evidence type="ECO:0000313" key="2">
    <source>
        <dbReference type="Proteomes" id="UP000805193"/>
    </source>
</evidence>
<name>A0AC60NXR3_IXOPE</name>
<comment type="caution">
    <text evidence="1">The sequence shown here is derived from an EMBL/GenBank/DDBJ whole genome shotgun (WGS) entry which is preliminary data.</text>
</comment>
<sequence length="187" mass="20438">MGSDGESDTSTYMEESDIRFEAECGTDPDQDMDESDGPGEPDTTYVLSADESFMSVWHLPCPLPQHHRSPGHSSEDNKHLCTEPRGAVVEPISGAPVATTLRLLKSINVATVLERTFHYYQQAYLLPAVKQRHNSELLEGLQGKTIDLAGDGRCDSPGNAMEKVAFVCGLTKLKKEDFTIGSFISGM</sequence>
<proteinExistence type="predicted"/>
<organism evidence="1 2">
    <name type="scientific">Ixodes persulcatus</name>
    <name type="common">Taiga tick</name>
    <dbReference type="NCBI Taxonomy" id="34615"/>
    <lineage>
        <taxon>Eukaryota</taxon>
        <taxon>Metazoa</taxon>
        <taxon>Ecdysozoa</taxon>
        <taxon>Arthropoda</taxon>
        <taxon>Chelicerata</taxon>
        <taxon>Arachnida</taxon>
        <taxon>Acari</taxon>
        <taxon>Parasitiformes</taxon>
        <taxon>Ixodida</taxon>
        <taxon>Ixodoidea</taxon>
        <taxon>Ixodidae</taxon>
        <taxon>Ixodinae</taxon>
        <taxon>Ixodes</taxon>
    </lineage>
</organism>
<accession>A0AC60NXR3</accession>
<keyword evidence="2" id="KW-1185">Reference proteome</keyword>
<evidence type="ECO:0000313" key="1">
    <source>
        <dbReference type="EMBL" id="KAG0411953.1"/>
    </source>
</evidence>
<protein>
    <submittedName>
        <fullName evidence="1">Uncharacterized protein</fullName>
    </submittedName>
</protein>